<evidence type="ECO:0000313" key="3">
    <source>
        <dbReference type="Proteomes" id="UP000181942"/>
    </source>
</evidence>
<dbReference type="Proteomes" id="UP000181942">
    <property type="component" value="Unassembled WGS sequence"/>
</dbReference>
<dbReference type="EMBL" id="FONR01000026">
    <property type="protein sequence ID" value="SFG70261.1"/>
    <property type="molecule type" value="Genomic_DNA"/>
</dbReference>
<organism evidence="2 3">
    <name type="scientific">Streptomyces mirabilis</name>
    <dbReference type="NCBI Taxonomy" id="68239"/>
    <lineage>
        <taxon>Bacteria</taxon>
        <taxon>Bacillati</taxon>
        <taxon>Actinomycetota</taxon>
        <taxon>Actinomycetes</taxon>
        <taxon>Kitasatosporales</taxon>
        <taxon>Streptomycetaceae</taxon>
        <taxon>Streptomyces</taxon>
    </lineage>
</organism>
<proteinExistence type="predicted"/>
<evidence type="ECO:0000313" key="2">
    <source>
        <dbReference type="EMBL" id="SFG70261.1"/>
    </source>
</evidence>
<feature type="region of interest" description="Disordered" evidence="1">
    <location>
        <begin position="46"/>
        <end position="68"/>
    </location>
</feature>
<dbReference type="AlphaFoldDB" id="A0A1I2U6L6"/>
<reference evidence="2 3" key="1">
    <citation type="submission" date="2016-10" db="EMBL/GenBank/DDBJ databases">
        <authorList>
            <person name="de Groot N.N."/>
        </authorList>
    </citation>
    <scope>NUCLEOTIDE SEQUENCE [LARGE SCALE GENOMIC DNA]</scope>
    <source>
        <strain evidence="2 3">OK461</strain>
    </source>
</reference>
<protein>
    <submittedName>
        <fullName evidence="2">Integrase core domain-containing protein</fullName>
    </submittedName>
</protein>
<evidence type="ECO:0000256" key="1">
    <source>
        <dbReference type="SAM" id="MobiDB-lite"/>
    </source>
</evidence>
<name>A0A1I2U6L6_9ACTN</name>
<sequence>MESMIGLFKTGLIKPRRSWKSLPEVELATAEWVDWFNTTGCTVRSATFRPQNTKPPTTGRPQSARSQS</sequence>
<gene>
    <name evidence="2" type="ORF">SAMN02787118_12687</name>
</gene>
<accession>A0A1I2U6L6</accession>